<dbReference type="InterPro" id="IPR018303">
    <property type="entry name" value="ATPase_P-typ_P_site"/>
</dbReference>
<dbReference type="CDD" id="cd02076">
    <property type="entry name" value="P-type_ATPase_H"/>
    <property type="match status" value="1"/>
</dbReference>
<keyword evidence="13 16" id="KW-0406">Ion transport</keyword>
<reference evidence="18 19" key="1">
    <citation type="submission" date="2020-09" db="EMBL/GenBank/DDBJ databases">
        <title>De no assembly of potato wild relative species, Solanum commersonii.</title>
        <authorList>
            <person name="Cho K."/>
        </authorList>
    </citation>
    <scope>NUCLEOTIDE SEQUENCE [LARGE SCALE GENOMIC DNA]</scope>
    <source>
        <strain evidence="18">LZ3.2</strain>
        <tissue evidence="18">Leaf</tissue>
    </source>
</reference>
<keyword evidence="6" id="KW-0479">Metal-binding</keyword>
<evidence type="ECO:0000256" key="13">
    <source>
        <dbReference type="ARBA" id="ARBA00023065"/>
    </source>
</evidence>
<dbReference type="Pfam" id="PF00690">
    <property type="entry name" value="Cation_ATPase_N"/>
    <property type="match status" value="1"/>
</dbReference>
<sequence length="1012" mass="111426">MLEERKLSKMGEKPEVLDAVLKETVDLENIPIEEVFENLRCTKEGLTGTAAQERLAIFGYNKLEEKKESKFLKFLGFMWNPLSWVMEAAAIMAIALANGGGKPPDWQDFVGIITLLVINSTISFIEENNAGNAAAALMARLAPKAKVLESPTIICYSIAIKQHVKVVNFHNFDGNYQVLRDGKWNEEDAAVLVPGDIISIKLGDIVPADARLLEGDPLKIDQSALTGESLPVTKGPGDGVYSGSTCKQGEIEAVVIATGVHTFFGKAAHLVDSTNQVLTAIGNFCICSIAVGMIIEIIVMYPIQHRKYRPGIDNLLVLLIGGIPIAMPTVLSVTMAIGSHRLAQQGAITKRMTAIEEMAGMDVLCSDKTGTLTLNKLTVDKNLVEVFAKGVDADTVVLMAARASRTENQDAIDTAIVGMLSDPKEARAGIREIHFLPFNPTDKRTALTYLDGEGKMHRVSKGAPEQILNLAHNKSDIERRVHAVIDKFAERGLRSLGVAYQEVPEGRKESSGGPWQFIGLLPLFDPPRHDSAETIRRALNLGVNVKMITGDQLAIGKETGRRLGMGTNMYPSSALLGQTKDESIASLPIDELIEKADGFAGVFPEHKYEIVKRLQARKHICGMTGDGVNDAPALKKADIGIAVDDATDAARSASDIVLTEPGLSVIISAVLTSRAIFQRMKNYTIYAVSITIRIVLGFMLLALIWKFDFPPFMVLIIAILNDGTIMTISKDRVKPSPLPDSWKLAEIFTTGVVLGGYLAMMTVIFFWAAYETDFFPTGHLLSMKNDGGFSQQNFDNSVRVFGVSTLQRTATDDFRKLASAIYLQVSTISQALIFVTRSRSWSFVERPGLLLVVAFLIAQLVATLIAVYASWSFAAIEGIGWGWAGVIWLYNLVFYFPLDIIKFLIRYALSGRAWDLVLERRIAFTRKKDFGKEQRELQWAHAQRTLHGLQVPDTKLFSESTNFNELNQLAEEAKRRAEIARQRELHTLKGHVESVVKLKGLDIETIQQSYTV</sequence>
<comment type="caution">
    <text evidence="18">The sequence shown here is derived from an EMBL/GenBank/DDBJ whole genome shotgun (WGS) entry which is preliminary data.</text>
</comment>
<evidence type="ECO:0000256" key="3">
    <source>
        <dbReference type="ARBA" id="ARBA00022475"/>
    </source>
</evidence>
<dbReference type="Pfam" id="PF00122">
    <property type="entry name" value="E1-E2_ATPase"/>
    <property type="match status" value="1"/>
</dbReference>
<dbReference type="Pfam" id="PF00702">
    <property type="entry name" value="Hydrolase"/>
    <property type="match status" value="1"/>
</dbReference>
<protein>
    <recommendedName>
        <fullName evidence="16">Plasma membrane ATPase</fullName>
        <ecNumber evidence="16">7.1.2.1</ecNumber>
    </recommendedName>
</protein>
<keyword evidence="16" id="KW-0813">Transport</keyword>
<evidence type="ECO:0000313" key="19">
    <source>
        <dbReference type="Proteomes" id="UP000824120"/>
    </source>
</evidence>
<dbReference type="FunFam" id="3.40.50.1000:FF:000211">
    <property type="entry name" value="Plasma membrane ATPase"/>
    <property type="match status" value="1"/>
</dbReference>
<dbReference type="InterPro" id="IPR008250">
    <property type="entry name" value="ATPase_P-typ_transduc_dom_A_sf"/>
</dbReference>
<keyword evidence="11 16" id="KW-1278">Translocase</keyword>
<organism evidence="18 19">
    <name type="scientific">Solanum commersonii</name>
    <name type="common">Commerson's wild potato</name>
    <name type="synonym">Commerson's nightshade</name>
    <dbReference type="NCBI Taxonomy" id="4109"/>
    <lineage>
        <taxon>Eukaryota</taxon>
        <taxon>Viridiplantae</taxon>
        <taxon>Streptophyta</taxon>
        <taxon>Embryophyta</taxon>
        <taxon>Tracheophyta</taxon>
        <taxon>Spermatophyta</taxon>
        <taxon>Magnoliopsida</taxon>
        <taxon>eudicotyledons</taxon>
        <taxon>Gunneridae</taxon>
        <taxon>Pentapetalae</taxon>
        <taxon>asterids</taxon>
        <taxon>lamiids</taxon>
        <taxon>Solanales</taxon>
        <taxon>Solanaceae</taxon>
        <taxon>Solanoideae</taxon>
        <taxon>Solaneae</taxon>
        <taxon>Solanum</taxon>
    </lineage>
</organism>
<dbReference type="FunFam" id="3.40.1110.10:FF:000004">
    <property type="entry name" value="Plasma membrane ATPase"/>
    <property type="match status" value="1"/>
</dbReference>
<gene>
    <name evidence="18" type="ORF">H5410_033720</name>
</gene>
<evidence type="ECO:0000256" key="2">
    <source>
        <dbReference type="ARBA" id="ARBA00008804"/>
    </source>
</evidence>
<evidence type="ECO:0000256" key="5">
    <source>
        <dbReference type="ARBA" id="ARBA00022692"/>
    </source>
</evidence>
<feature type="transmembrane region" description="Helical" evidence="16">
    <location>
        <begin position="315"/>
        <end position="337"/>
    </location>
</feature>
<dbReference type="SMART" id="SM00831">
    <property type="entry name" value="Cation_ATPase_N"/>
    <property type="match status" value="1"/>
</dbReference>
<feature type="transmembrane region" description="Helical" evidence="16">
    <location>
        <begin position="74"/>
        <end position="97"/>
    </location>
</feature>
<dbReference type="GO" id="GO:0046872">
    <property type="term" value="F:metal ion binding"/>
    <property type="evidence" value="ECO:0007669"/>
    <property type="project" value="UniProtKB-KW"/>
</dbReference>
<dbReference type="NCBIfam" id="TIGR01494">
    <property type="entry name" value="ATPase_P-type"/>
    <property type="match status" value="2"/>
</dbReference>
<evidence type="ECO:0000256" key="11">
    <source>
        <dbReference type="ARBA" id="ARBA00022967"/>
    </source>
</evidence>
<evidence type="ECO:0000256" key="1">
    <source>
        <dbReference type="ARBA" id="ARBA00004651"/>
    </source>
</evidence>
<dbReference type="GO" id="GO:0005886">
    <property type="term" value="C:plasma membrane"/>
    <property type="evidence" value="ECO:0007669"/>
    <property type="project" value="UniProtKB-SubCell"/>
</dbReference>
<dbReference type="PROSITE" id="PS00154">
    <property type="entry name" value="ATPASE_E1_E2"/>
    <property type="match status" value="1"/>
</dbReference>
<dbReference type="GO" id="GO:0008553">
    <property type="term" value="F:P-type proton-exporting transporter activity"/>
    <property type="evidence" value="ECO:0007669"/>
    <property type="project" value="UniProtKB-UniRule"/>
</dbReference>
<dbReference type="InterPro" id="IPR006534">
    <property type="entry name" value="P-type_ATPase_IIIA"/>
</dbReference>
<dbReference type="FunFam" id="2.70.150.10:FF:000004">
    <property type="entry name" value="Plasma membrane ATPase"/>
    <property type="match status" value="1"/>
</dbReference>
<dbReference type="GO" id="GO:0016887">
    <property type="term" value="F:ATP hydrolysis activity"/>
    <property type="evidence" value="ECO:0007669"/>
    <property type="project" value="InterPro"/>
</dbReference>
<dbReference type="Gene3D" id="6.10.140.890">
    <property type="match status" value="1"/>
</dbReference>
<comment type="similarity">
    <text evidence="2 16">Belongs to the cation transport ATPase (P-type) (TC 3.A.3) family. Type IIIA subfamily.</text>
</comment>
<evidence type="ECO:0000256" key="7">
    <source>
        <dbReference type="ARBA" id="ARBA00022741"/>
    </source>
</evidence>
<evidence type="ECO:0000259" key="17">
    <source>
        <dbReference type="SMART" id="SM00831"/>
    </source>
</evidence>
<feature type="transmembrane region" description="Helical" evidence="16">
    <location>
        <begin position="748"/>
        <end position="770"/>
    </location>
</feature>
<dbReference type="SUPFAM" id="SSF81665">
    <property type="entry name" value="Calcium ATPase, transmembrane domain M"/>
    <property type="match status" value="1"/>
</dbReference>
<feature type="transmembrane region" description="Helical" evidence="16">
    <location>
        <begin position="881"/>
        <end position="905"/>
    </location>
</feature>
<dbReference type="Gene3D" id="2.70.150.10">
    <property type="entry name" value="Calcium-transporting ATPase, cytoplasmic transduction domain A"/>
    <property type="match status" value="1"/>
</dbReference>
<dbReference type="PANTHER" id="PTHR42861">
    <property type="entry name" value="CALCIUM-TRANSPORTING ATPASE"/>
    <property type="match status" value="1"/>
</dbReference>
<dbReference type="InterPro" id="IPR004014">
    <property type="entry name" value="ATPase_P-typ_cation-transptr_N"/>
</dbReference>
<keyword evidence="10 16" id="KW-0460">Magnesium</keyword>
<dbReference type="PRINTS" id="PR00120">
    <property type="entry name" value="HATPASE"/>
</dbReference>
<dbReference type="InterPro" id="IPR036412">
    <property type="entry name" value="HAD-like_sf"/>
</dbReference>
<evidence type="ECO:0000256" key="10">
    <source>
        <dbReference type="ARBA" id="ARBA00022842"/>
    </source>
</evidence>
<keyword evidence="19" id="KW-1185">Reference proteome</keyword>
<keyword evidence="12 16" id="KW-1133">Transmembrane helix</keyword>
<keyword evidence="7 16" id="KW-0547">Nucleotide-binding</keyword>
<dbReference type="InterPro" id="IPR044492">
    <property type="entry name" value="P_typ_ATPase_HD_dom"/>
</dbReference>
<dbReference type="GO" id="GO:0120029">
    <property type="term" value="P:proton export across plasma membrane"/>
    <property type="evidence" value="ECO:0007669"/>
    <property type="project" value="UniProtKB-UniRule"/>
</dbReference>
<comment type="catalytic activity">
    <reaction evidence="15 16">
        <text>ATP + H2O + H(+)(in) = ADP + phosphate + 2 H(+)(out)</text>
        <dbReference type="Rhea" id="RHEA:20852"/>
        <dbReference type="ChEBI" id="CHEBI:15377"/>
        <dbReference type="ChEBI" id="CHEBI:15378"/>
        <dbReference type="ChEBI" id="CHEBI:30616"/>
        <dbReference type="ChEBI" id="CHEBI:43474"/>
        <dbReference type="ChEBI" id="CHEBI:456216"/>
        <dbReference type="EC" id="7.1.2.1"/>
    </reaction>
</comment>
<dbReference type="InterPro" id="IPR023214">
    <property type="entry name" value="HAD_sf"/>
</dbReference>
<dbReference type="EC" id="7.1.2.1" evidence="16"/>
<dbReference type="InterPro" id="IPR023299">
    <property type="entry name" value="ATPase_P-typ_cyto_dom_N"/>
</dbReference>
<feature type="transmembrane region" description="Helical" evidence="16">
    <location>
        <begin position="280"/>
        <end position="303"/>
    </location>
</feature>
<keyword evidence="5 16" id="KW-0812">Transmembrane</keyword>
<evidence type="ECO:0000313" key="18">
    <source>
        <dbReference type="EMBL" id="KAG5602350.1"/>
    </source>
</evidence>
<dbReference type="SUPFAM" id="SSF56784">
    <property type="entry name" value="HAD-like"/>
    <property type="match status" value="1"/>
</dbReference>
<evidence type="ECO:0000256" key="16">
    <source>
        <dbReference type="RuleBase" id="RU362083"/>
    </source>
</evidence>
<keyword evidence="4" id="KW-0597">Phosphoprotein</keyword>
<evidence type="ECO:0000256" key="15">
    <source>
        <dbReference type="ARBA" id="ARBA00048122"/>
    </source>
</evidence>
<evidence type="ECO:0000256" key="12">
    <source>
        <dbReference type="ARBA" id="ARBA00022989"/>
    </source>
</evidence>
<dbReference type="SUPFAM" id="SSF81653">
    <property type="entry name" value="Calcium ATPase, transduction domain A"/>
    <property type="match status" value="1"/>
</dbReference>
<keyword evidence="8 16" id="KW-0375">Hydrogen ion transport</keyword>
<feature type="domain" description="Cation-transporting P-type ATPase N-terminal" evidence="17">
    <location>
        <begin position="26"/>
        <end position="98"/>
    </location>
</feature>
<feature type="transmembrane region" description="Helical" evidence="16">
    <location>
        <begin position="109"/>
        <end position="125"/>
    </location>
</feature>
<keyword evidence="3" id="KW-1003">Cell membrane</keyword>
<dbReference type="NCBIfam" id="TIGR01647">
    <property type="entry name" value="ATPase-IIIA_H"/>
    <property type="match status" value="1"/>
</dbReference>
<dbReference type="InterPro" id="IPR023298">
    <property type="entry name" value="ATPase_P-typ_TM_dom_sf"/>
</dbReference>
<comment type="subcellular location">
    <subcellularLocation>
        <location evidence="1 16">Cell membrane</location>
        <topology evidence="1 16">Multi-pass membrane protein</topology>
    </subcellularLocation>
</comment>
<dbReference type="PRINTS" id="PR00119">
    <property type="entry name" value="CATATPASE"/>
</dbReference>
<keyword evidence="14 16" id="KW-0472">Membrane</keyword>
<evidence type="ECO:0000256" key="9">
    <source>
        <dbReference type="ARBA" id="ARBA00022840"/>
    </source>
</evidence>
<evidence type="ECO:0000256" key="14">
    <source>
        <dbReference type="ARBA" id="ARBA00023136"/>
    </source>
</evidence>
<dbReference type="InterPro" id="IPR059000">
    <property type="entry name" value="ATPase_P-type_domA"/>
</dbReference>
<accession>A0A9J5YTX1</accession>
<dbReference type="SFLD" id="SFLDF00027">
    <property type="entry name" value="p-type_atpase"/>
    <property type="match status" value="1"/>
</dbReference>
<name>A0A9J5YTX1_SOLCO</name>
<dbReference type="OrthoDB" id="116380at2759"/>
<dbReference type="EMBL" id="JACXVP010000006">
    <property type="protein sequence ID" value="KAG5602350.1"/>
    <property type="molecule type" value="Genomic_DNA"/>
</dbReference>
<proteinExistence type="inferred from homology"/>
<evidence type="ECO:0000256" key="8">
    <source>
        <dbReference type="ARBA" id="ARBA00022781"/>
    </source>
</evidence>
<dbReference type="InterPro" id="IPR001757">
    <property type="entry name" value="P_typ_ATPase"/>
</dbReference>
<evidence type="ECO:0000256" key="6">
    <source>
        <dbReference type="ARBA" id="ARBA00022723"/>
    </source>
</evidence>
<dbReference type="Proteomes" id="UP000824120">
    <property type="component" value="Chromosome 6"/>
</dbReference>
<dbReference type="AlphaFoldDB" id="A0A9J5YTX1"/>
<feature type="transmembrane region" description="Helical" evidence="16">
    <location>
        <begin position="848"/>
        <end position="869"/>
    </location>
</feature>
<dbReference type="SFLD" id="SFLDG00002">
    <property type="entry name" value="C1.7:_P-type_atpase_like"/>
    <property type="match status" value="1"/>
</dbReference>
<dbReference type="Gene3D" id="1.20.1110.10">
    <property type="entry name" value="Calcium-transporting ATPase, transmembrane domain"/>
    <property type="match status" value="2"/>
</dbReference>
<dbReference type="Gene3D" id="3.40.1110.10">
    <property type="entry name" value="Calcium-transporting ATPase, cytoplasmic domain N"/>
    <property type="match status" value="1"/>
</dbReference>
<feature type="transmembrane region" description="Helical" evidence="16">
    <location>
        <begin position="683"/>
        <end position="705"/>
    </location>
</feature>
<dbReference type="GO" id="GO:0005524">
    <property type="term" value="F:ATP binding"/>
    <property type="evidence" value="ECO:0007669"/>
    <property type="project" value="UniProtKB-UniRule"/>
</dbReference>
<keyword evidence="9 16" id="KW-0067">ATP-binding</keyword>
<dbReference type="SFLD" id="SFLDS00003">
    <property type="entry name" value="Haloacid_Dehalogenase"/>
    <property type="match status" value="1"/>
</dbReference>
<evidence type="ECO:0000256" key="4">
    <source>
        <dbReference type="ARBA" id="ARBA00022553"/>
    </source>
</evidence>
<dbReference type="Gene3D" id="3.40.50.1000">
    <property type="entry name" value="HAD superfamily/HAD-like"/>
    <property type="match status" value="1"/>
</dbReference>